<keyword evidence="2" id="KW-1185">Reference proteome</keyword>
<comment type="caution">
    <text evidence="1">The sequence shown here is derived from an EMBL/GenBank/DDBJ whole genome shotgun (WGS) entry which is preliminary data.</text>
</comment>
<evidence type="ECO:0000313" key="2">
    <source>
        <dbReference type="Proteomes" id="UP000789920"/>
    </source>
</evidence>
<protein>
    <submittedName>
        <fullName evidence="1">23772_t:CDS:1</fullName>
    </submittedName>
</protein>
<accession>A0ACA9MLD7</accession>
<proteinExistence type="predicted"/>
<dbReference type="Proteomes" id="UP000789920">
    <property type="component" value="Unassembled WGS sequence"/>
</dbReference>
<evidence type="ECO:0000313" key="1">
    <source>
        <dbReference type="EMBL" id="CAG8593503.1"/>
    </source>
</evidence>
<gene>
    <name evidence="1" type="ORF">RPERSI_LOCUS5635</name>
</gene>
<name>A0ACA9MLD7_9GLOM</name>
<reference evidence="1" key="1">
    <citation type="submission" date="2021-06" db="EMBL/GenBank/DDBJ databases">
        <authorList>
            <person name="Kallberg Y."/>
            <person name="Tangrot J."/>
            <person name="Rosling A."/>
        </authorList>
    </citation>
    <scope>NUCLEOTIDE SEQUENCE</scope>
    <source>
        <strain evidence="1">MA461A</strain>
    </source>
</reference>
<organism evidence="1 2">
    <name type="scientific">Racocetra persica</name>
    <dbReference type="NCBI Taxonomy" id="160502"/>
    <lineage>
        <taxon>Eukaryota</taxon>
        <taxon>Fungi</taxon>
        <taxon>Fungi incertae sedis</taxon>
        <taxon>Mucoromycota</taxon>
        <taxon>Glomeromycotina</taxon>
        <taxon>Glomeromycetes</taxon>
        <taxon>Diversisporales</taxon>
        <taxon>Gigasporaceae</taxon>
        <taxon>Racocetra</taxon>
    </lineage>
</organism>
<feature type="non-terminal residue" evidence="1">
    <location>
        <position position="1"/>
    </location>
</feature>
<dbReference type="EMBL" id="CAJVQC010008507">
    <property type="protein sequence ID" value="CAG8593503.1"/>
    <property type="molecule type" value="Genomic_DNA"/>
</dbReference>
<sequence length="172" mass="20326">DTIMAEIFSEDLVANSENLVEDFQNLYEFKEHYDTIITVGDEQNTKQIYAYSQIFCARSSYFRRVLSDVWASLLIQKYYTFLQQSPIRMLHFITHHERFNEIKEAYLETICKNPSLLFDSDEFLSLKENTLKLILERDNLDMKEKELKKKSEIGNLKITKFTKQLQEAGGKS</sequence>